<reference evidence="1" key="1">
    <citation type="submission" date="2014-09" db="EMBL/GenBank/DDBJ databases">
        <authorList>
            <person name="Magalhaes I.L.F."/>
            <person name="Oliveira U."/>
            <person name="Santos F.R."/>
            <person name="Vidigal T.H.D.A."/>
            <person name="Brescovit A.D."/>
            <person name="Santos A.J."/>
        </authorList>
    </citation>
    <scope>NUCLEOTIDE SEQUENCE</scope>
    <source>
        <tissue evidence="1">Shoot tissue taken approximately 20 cm above the soil surface</tissue>
    </source>
</reference>
<proteinExistence type="predicted"/>
<evidence type="ECO:0000313" key="1">
    <source>
        <dbReference type="EMBL" id="JAD81779.1"/>
    </source>
</evidence>
<dbReference type="EMBL" id="GBRH01216116">
    <property type="protein sequence ID" value="JAD81779.1"/>
    <property type="molecule type" value="Transcribed_RNA"/>
</dbReference>
<reference evidence="1" key="2">
    <citation type="journal article" date="2015" name="Data Brief">
        <title>Shoot transcriptome of the giant reed, Arundo donax.</title>
        <authorList>
            <person name="Barrero R.A."/>
            <person name="Guerrero F.D."/>
            <person name="Moolhuijzen P."/>
            <person name="Goolsby J.A."/>
            <person name="Tidwell J."/>
            <person name="Bellgard S.E."/>
            <person name="Bellgard M.I."/>
        </authorList>
    </citation>
    <scope>NUCLEOTIDE SEQUENCE</scope>
    <source>
        <tissue evidence="1">Shoot tissue taken approximately 20 cm above the soil surface</tissue>
    </source>
</reference>
<protein>
    <submittedName>
        <fullName evidence="1">Uncharacterized protein</fullName>
    </submittedName>
</protein>
<organism evidence="1">
    <name type="scientific">Arundo donax</name>
    <name type="common">Giant reed</name>
    <name type="synonym">Donax arundinaceus</name>
    <dbReference type="NCBI Taxonomy" id="35708"/>
    <lineage>
        <taxon>Eukaryota</taxon>
        <taxon>Viridiplantae</taxon>
        <taxon>Streptophyta</taxon>
        <taxon>Embryophyta</taxon>
        <taxon>Tracheophyta</taxon>
        <taxon>Spermatophyta</taxon>
        <taxon>Magnoliopsida</taxon>
        <taxon>Liliopsida</taxon>
        <taxon>Poales</taxon>
        <taxon>Poaceae</taxon>
        <taxon>PACMAD clade</taxon>
        <taxon>Arundinoideae</taxon>
        <taxon>Arundineae</taxon>
        <taxon>Arundo</taxon>
    </lineage>
</organism>
<name>A0A0A9CZN4_ARUDO</name>
<accession>A0A0A9CZN4</accession>
<dbReference type="AlphaFoldDB" id="A0A0A9CZN4"/>
<sequence length="187" mass="20908">MGQVLLINRQVIHAVTSRPVREEQRLILARRHHRSPNLNAELQWRVQSTKQRILQLPHLLFLFVLLGLQHLSPRFLPCIIAIPRLGFLPNLCTNSYGRANTLVISIISGAFLQMMLLERVPRYQAHLAWRIALGDGGQDCWTAGGSRAGPASRRGGAAAGGRICGLQAGARRRHARRVASTRRRARP</sequence>